<dbReference type="Proteomes" id="UP001439008">
    <property type="component" value="Unassembled WGS sequence"/>
</dbReference>
<feature type="compositionally biased region" description="Low complexity" evidence="1">
    <location>
        <begin position="80"/>
        <end position="94"/>
    </location>
</feature>
<proteinExistence type="predicted"/>
<keyword evidence="3" id="KW-1185">Reference proteome</keyword>
<gene>
    <name evidence="2" type="ORF">MHBO_002307</name>
</gene>
<dbReference type="EMBL" id="JBDODL010000789">
    <property type="protein sequence ID" value="MES1920656.1"/>
    <property type="molecule type" value="Genomic_DNA"/>
</dbReference>
<sequence>MGKLKKHIVNELTGGYYDKKELKKQQKKQMKMQKKMMKQQMHNQQYPPGYNPAYTQGYIPPPHQDYNQQHGAFPPTQGYPVANNQPFPQPNAQPHMKNKKQKYPSGYPQNNPLNTQKYGPSQPIQPFNPNVQQNRQPPLGVNQMYRPPYNPQAMAQNYSNEAAYQFAPAGQQQMGQQQMGRRQFANPNYPQSNSNVNVQMRQAPPGPNQFHPMNSNNAL</sequence>
<feature type="compositionally biased region" description="Polar residues" evidence="1">
    <location>
        <begin position="185"/>
        <end position="200"/>
    </location>
</feature>
<evidence type="ECO:0000256" key="1">
    <source>
        <dbReference type="SAM" id="MobiDB-lite"/>
    </source>
</evidence>
<organism evidence="2 3">
    <name type="scientific">Bonamia ostreae</name>
    <dbReference type="NCBI Taxonomy" id="126728"/>
    <lineage>
        <taxon>Eukaryota</taxon>
        <taxon>Sar</taxon>
        <taxon>Rhizaria</taxon>
        <taxon>Endomyxa</taxon>
        <taxon>Ascetosporea</taxon>
        <taxon>Haplosporida</taxon>
        <taxon>Bonamia</taxon>
    </lineage>
</organism>
<protein>
    <submittedName>
        <fullName evidence="2">Uncharacterized protein</fullName>
    </submittedName>
</protein>
<feature type="region of interest" description="Disordered" evidence="1">
    <location>
        <begin position="175"/>
        <end position="219"/>
    </location>
</feature>
<feature type="region of interest" description="Disordered" evidence="1">
    <location>
        <begin position="30"/>
        <end position="114"/>
    </location>
</feature>
<comment type="caution">
    <text evidence="2">The sequence shown here is derived from an EMBL/GenBank/DDBJ whole genome shotgun (WGS) entry which is preliminary data.</text>
</comment>
<name>A0ABV2ALV9_9EUKA</name>
<evidence type="ECO:0000313" key="2">
    <source>
        <dbReference type="EMBL" id="MES1920656.1"/>
    </source>
</evidence>
<evidence type="ECO:0000313" key="3">
    <source>
        <dbReference type="Proteomes" id="UP001439008"/>
    </source>
</evidence>
<reference evidence="2 3" key="1">
    <citation type="journal article" date="2024" name="BMC Biol.">
        <title>Comparative genomics of Ascetosporea gives new insight into the evolutionary basis for animal parasitism in Rhizaria.</title>
        <authorList>
            <person name="Hiltunen Thoren M."/>
            <person name="Onut-Brannstrom I."/>
            <person name="Alfjorden A."/>
            <person name="Peckova H."/>
            <person name="Swords F."/>
            <person name="Hooper C."/>
            <person name="Holzer A.S."/>
            <person name="Bass D."/>
            <person name="Burki F."/>
        </authorList>
    </citation>
    <scope>NUCLEOTIDE SEQUENCE [LARGE SCALE GENOMIC DNA]</scope>
    <source>
        <strain evidence="2">20-A016</strain>
    </source>
</reference>
<accession>A0ABV2ALV9</accession>